<dbReference type="Pfam" id="PF01596">
    <property type="entry name" value="Methyltransf_3"/>
    <property type="match status" value="1"/>
</dbReference>
<dbReference type="SUPFAM" id="SSF53335">
    <property type="entry name" value="S-adenosyl-L-methionine-dependent methyltransferases"/>
    <property type="match status" value="1"/>
</dbReference>
<dbReference type="Gene3D" id="3.40.50.150">
    <property type="entry name" value="Vaccinia Virus protein VP39"/>
    <property type="match status" value="1"/>
</dbReference>
<comment type="caution">
    <text evidence="4">The sequence shown here is derived from an EMBL/GenBank/DDBJ whole genome shotgun (WGS) entry which is preliminary data.</text>
</comment>
<dbReference type="AlphaFoldDB" id="A0A941ECX8"/>
<evidence type="ECO:0000256" key="1">
    <source>
        <dbReference type="ARBA" id="ARBA00022603"/>
    </source>
</evidence>
<gene>
    <name evidence="4" type="ORF">KDK95_17875</name>
</gene>
<dbReference type="PANTHER" id="PTHR10509:SF14">
    <property type="entry name" value="CAFFEOYL-COA O-METHYLTRANSFERASE 3-RELATED"/>
    <property type="match status" value="1"/>
</dbReference>
<dbReference type="RefSeq" id="WP_212519326.1">
    <property type="nucleotide sequence ID" value="NZ_JAGSOH010000050.1"/>
</dbReference>
<dbReference type="GO" id="GO:0032259">
    <property type="term" value="P:methylation"/>
    <property type="evidence" value="ECO:0007669"/>
    <property type="project" value="UniProtKB-KW"/>
</dbReference>
<dbReference type="GO" id="GO:0008757">
    <property type="term" value="F:S-adenosylmethionine-dependent methyltransferase activity"/>
    <property type="evidence" value="ECO:0007669"/>
    <property type="project" value="TreeGrafter"/>
</dbReference>
<evidence type="ECO:0000256" key="3">
    <source>
        <dbReference type="ARBA" id="ARBA00022691"/>
    </source>
</evidence>
<dbReference type="PROSITE" id="PS51682">
    <property type="entry name" value="SAM_OMT_I"/>
    <property type="match status" value="1"/>
</dbReference>
<proteinExistence type="predicted"/>
<organism evidence="4 5">
    <name type="scientific">Actinospica acidithermotolerans</name>
    <dbReference type="NCBI Taxonomy" id="2828514"/>
    <lineage>
        <taxon>Bacteria</taxon>
        <taxon>Bacillati</taxon>
        <taxon>Actinomycetota</taxon>
        <taxon>Actinomycetes</taxon>
        <taxon>Catenulisporales</taxon>
        <taxon>Actinospicaceae</taxon>
        <taxon>Actinospica</taxon>
    </lineage>
</organism>
<dbReference type="Gene3D" id="3.30.310.50">
    <property type="entry name" value="Alpha-D-phosphohexomutase, C-terminal domain"/>
    <property type="match status" value="1"/>
</dbReference>
<evidence type="ECO:0000313" key="4">
    <source>
        <dbReference type="EMBL" id="MBR7828187.1"/>
    </source>
</evidence>
<name>A0A941ECX8_9ACTN</name>
<dbReference type="InterPro" id="IPR050362">
    <property type="entry name" value="Cation-dep_OMT"/>
</dbReference>
<accession>A0A941ECX8</accession>
<dbReference type="CDD" id="cd02440">
    <property type="entry name" value="AdoMet_MTases"/>
    <property type="match status" value="1"/>
</dbReference>
<dbReference type="InterPro" id="IPR029063">
    <property type="entry name" value="SAM-dependent_MTases_sf"/>
</dbReference>
<keyword evidence="1" id="KW-0489">Methyltransferase</keyword>
<keyword evidence="3" id="KW-0949">S-adenosyl-L-methionine</keyword>
<protein>
    <submittedName>
        <fullName evidence="4">DUF2218 domain-containing protein</fullName>
    </submittedName>
</protein>
<reference evidence="4" key="1">
    <citation type="submission" date="2021-04" db="EMBL/GenBank/DDBJ databases">
        <title>Genome based classification of Actinospica acidithermotolerans sp. nov., an actinobacterium isolated from an Indonesian hot spring.</title>
        <authorList>
            <person name="Kusuma A.B."/>
            <person name="Putra K.E."/>
            <person name="Nafisah S."/>
            <person name="Loh J."/>
            <person name="Nouioui I."/>
            <person name="Goodfellow M."/>
        </authorList>
    </citation>
    <scope>NUCLEOTIDE SEQUENCE</scope>
    <source>
        <strain evidence="4">MGRD01-02</strain>
    </source>
</reference>
<dbReference type="EMBL" id="JAGSOH010000050">
    <property type="protein sequence ID" value="MBR7828187.1"/>
    <property type="molecule type" value="Genomic_DNA"/>
</dbReference>
<keyword evidence="5" id="KW-1185">Reference proteome</keyword>
<dbReference type="GO" id="GO:0008171">
    <property type="term" value="F:O-methyltransferase activity"/>
    <property type="evidence" value="ECO:0007669"/>
    <property type="project" value="InterPro"/>
</dbReference>
<dbReference type="InterPro" id="IPR014543">
    <property type="entry name" value="UCP028291"/>
</dbReference>
<dbReference type="Pfam" id="PF09981">
    <property type="entry name" value="DUF2218"/>
    <property type="match status" value="1"/>
</dbReference>
<evidence type="ECO:0000313" key="5">
    <source>
        <dbReference type="Proteomes" id="UP000676325"/>
    </source>
</evidence>
<dbReference type="Proteomes" id="UP000676325">
    <property type="component" value="Unassembled WGS sequence"/>
</dbReference>
<dbReference type="PANTHER" id="PTHR10509">
    <property type="entry name" value="O-METHYLTRANSFERASE-RELATED"/>
    <property type="match status" value="1"/>
</dbReference>
<dbReference type="InterPro" id="IPR002935">
    <property type="entry name" value="SAM_O-MeTrfase"/>
</dbReference>
<evidence type="ECO:0000256" key="2">
    <source>
        <dbReference type="ARBA" id="ARBA00022679"/>
    </source>
</evidence>
<keyword evidence="2" id="KW-0808">Transferase</keyword>
<sequence>MPFATALVSIERPARYARQLVSHLGHRAETAQSADGRATITLSAGTCVVAPGARHLELIATSQDTDGLESVKDVVARHLLRFAGEGSGVRIDWSPTTSGDEVEPVHLAVADYALVNSTPPDDLLGELIARTREATGGRATMQVSHDEGTLLTMLVQLVGAKSAVEVGTFTGYSSICIARGLAPGGRLLACDVSEEWTSIAREYWQRAGVADRIDLKIAPAIETLRGLPATASIDFAFIDADKESYPLYYEEIVRRLRPGGLVVLDNVLRGGRVVDPAFTESHVVVMRELNTRLAADGRVDVVMLPLRDGVTIARRR</sequence>